<evidence type="ECO:0000256" key="2">
    <source>
        <dbReference type="ARBA" id="ARBA00022692"/>
    </source>
</evidence>
<dbReference type="PANTHER" id="PTHR39344">
    <property type="entry name" value="UPF0182 PROTEIN SLL1060"/>
    <property type="match status" value="1"/>
</dbReference>
<keyword evidence="1" id="KW-1003">Cell membrane</keyword>
<feature type="coiled-coil region" evidence="5">
    <location>
        <begin position="868"/>
        <end position="932"/>
    </location>
</feature>
<comment type="caution">
    <text evidence="7">The sequence shown here is derived from an EMBL/GenBank/DDBJ whole genome shotgun (WGS) entry which is preliminary data.</text>
</comment>
<dbReference type="EMBL" id="DVNH01000021">
    <property type="protein sequence ID" value="HIU51594.1"/>
    <property type="molecule type" value="Genomic_DNA"/>
</dbReference>
<protein>
    <submittedName>
        <fullName evidence="7">UPF0182 family protein</fullName>
    </submittedName>
</protein>
<keyword evidence="2 6" id="KW-0812">Transmembrane</keyword>
<feature type="transmembrane region" description="Helical" evidence="6">
    <location>
        <begin position="104"/>
        <end position="125"/>
    </location>
</feature>
<dbReference type="GO" id="GO:0016020">
    <property type="term" value="C:membrane"/>
    <property type="evidence" value="ECO:0007669"/>
    <property type="project" value="InterPro"/>
</dbReference>
<accession>A0A9D1M0Z7</accession>
<dbReference type="InterPro" id="IPR005372">
    <property type="entry name" value="UPF0182"/>
</dbReference>
<proteinExistence type="predicted"/>
<evidence type="ECO:0000256" key="4">
    <source>
        <dbReference type="ARBA" id="ARBA00023136"/>
    </source>
</evidence>
<feature type="transmembrane region" description="Helical" evidence="6">
    <location>
        <begin position="162"/>
        <end position="189"/>
    </location>
</feature>
<dbReference type="AlphaFoldDB" id="A0A9D1M0Z7"/>
<sequence>MENEEKNRNLKEQKKHGKNRMMLVILFFILASLAFYVSFRGSYLEILEIGENYTQVFWQNLLYQSVAIGVNFVILFFAIYFTNRGIKKGLKPFFEQEKKEIPKLPNKSIAFVLAILISAFTSKFFTEKAMLFFSNAKFGIEDPIFNLDIGYFMFQKPFIEMILAYILILVIGLLIYSAIYYIVAFNVCFDGIDRQTLKQSKLMKSIFNGFKIISIIIGLTIILNTQNIVFDKMLTLQDEASTVLYGAGLTSSTIKLWGYILLAIVLVVSVFKAMGYLKRKQNKKAIIALAVVPSYLVILFVVMLGFQLIFVNPNELDKEKEYIAENIKNTKNAYNINIEEKEVTDNGNITEAQVDQYKEVLDNVALVSKDITLSTLKDKQTSSKYYSYRDTQIGKYNINGTNKLVYVSPREIVSGNNVTYNNKTYEYTHGNGAVITSATSTDKSGNMEYVQKSFDGSDNQIAISEPRIYFGMETNEPVVTNSKGKAEFDYPKSDSENAENTYEGKAGLKTNFMDRLILGIRQGDLKLAFSGDVTNESKILINRNIIQRVEKIMPYVMYDENPYQVITEDGRIVWVIDGYTTSNAYPYSQETIIERDSSKQRINYIRNSVKVLVDSYDGTVKFYITDRTDPIIMAYQNMYPNLFQSKEETIPADIAKHIVYPEYLYNIQANMLERYHNVKTDVLYRSSDVWDRATHTTSKTLKTVGTEIEPYYTMVKTIDSQQEQLGLVLPYTMYEKQSLISYLVGTCDEDINGKLTLYKYSADSNILGPMQLDTQIEQDEEISKALQTLNVTGTKLIRNMIIVPMDETLLYVEPIFQVMLNESEVPVLRKVIVASGNKVAIGNNLTEALKNLTSQSAINIEVSNTDSVEDLVNAIVKANQNLDNSKQNGDWEMMGKDMSTLQDLIKQLEELLRVQEEEKKENEEQLREENTVNHIENVVENIIENVNS</sequence>
<name>A0A9D1M0Z7_9FIRM</name>
<keyword evidence="3 6" id="KW-1133">Transmembrane helix</keyword>
<evidence type="ECO:0000256" key="6">
    <source>
        <dbReference type="SAM" id="Phobius"/>
    </source>
</evidence>
<evidence type="ECO:0000256" key="5">
    <source>
        <dbReference type="SAM" id="Coils"/>
    </source>
</evidence>
<feature type="transmembrane region" description="Helical" evidence="6">
    <location>
        <begin position="61"/>
        <end position="83"/>
    </location>
</feature>
<dbReference type="PANTHER" id="PTHR39344:SF1">
    <property type="entry name" value="UPF0182 PROTEIN SLL1060"/>
    <property type="match status" value="1"/>
</dbReference>
<gene>
    <name evidence="7" type="ORF">IAB70_03090</name>
</gene>
<dbReference type="Pfam" id="PF03699">
    <property type="entry name" value="UPF0182"/>
    <property type="match status" value="1"/>
</dbReference>
<feature type="transmembrane region" description="Helical" evidence="6">
    <location>
        <begin position="210"/>
        <end position="229"/>
    </location>
</feature>
<evidence type="ECO:0000256" key="1">
    <source>
        <dbReference type="ARBA" id="ARBA00022475"/>
    </source>
</evidence>
<evidence type="ECO:0000313" key="7">
    <source>
        <dbReference type="EMBL" id="HIU51594.1"/>
    </source>
</evidence>
<organism evidence="7 8">
    <name type="scientific">Candidatus Merdicola faecigallinarum</name>
    <dbReference type="NCBI Taxonomy" id="2840862"/>
    <lineage>
        <taxon>Bacteria</taxon>
        <taxon>Bacillati</taxon>
        <taxon>Bacillota</taxon>
        <taxon>Clostridia</taxon>
        <taxon>Candidatus Merdicola</taxon>
    </lineage>
</organism>
<dbReference type="Proteomes" id="UP000824093">
    <property type="component" value="Unassembled WGS sequence"/>
</dbReference>
<keyword evidence="4 6" id="KW-0472">Membrane</keyword>
<keyword evidence="5" id="KW-0175">Coiled coil</keyword>
<evidence type="ECO:0000313" key="8">
    <source>
        <dbReference type="Proteomes" id="UP000824093"/>
    </source>
</evidence>
<feature type="transmembrane region" description="Helical" evidence="6">
    <location>
        <begin position="21"/>
        <end position="41"/>
    </location>
</feature>
<feature type="transmembrane region" description="Helical" evidence="6">
    <location>
        <begin position="286"/>
        <end position="310"/>
    </location>
</feature>
<evidence type="ECO:0000256" key="3">
    <source>
        <dbReference type="ARBA" id="ARBA00022989"/>
    </source>
</evidence>
<reference evidence="7" key="2">
    <citation type="journal article" date="2021" name="PeerJ">
        <title>Extensive microbial diversity within the chicken gut microbiome revealed by metagenomics and culture.</title>
        <authorList>
            <person name="Gilroy R."/>
            <person name="Ravi A."/>
            <person name="Getino M."/>
            <person name="Pursley I."/>
            <person name="Horton D.L."/>
            <person name="Alikhan N.F."/>
            <person name="Baker D."/>
            <person name="Gharbi K."/>
            <person name="Hall N."/>
            <person name="Watson M."/>
            <person name="Adriaenssens E.M."/>
            <person name="Foster-Nyarko E."/>
            <person name="Jarju S."/>
            <person name="Secka A."/>
            <person name="Antonio M."/>
            <person name="Oren A."/>
            <person name="Chaudhuri R.R."/>
            <person name="La Ragione R."/>
            <person name="Hildebrand F."/>
            <person name="Pallen M.J."/>
        </authorList>
    </citation>
    <scope>NUCLEOTIDE SEQUENCE</scope>
    <source>
        <strain evidence="7">CHK195-15760</strain>
    </source>
</reference>
<reference evidence="7" key="1">
    <citation type="submission" date="2020-10" db="EMBL/GenBank/DDBJ databases">
        <authorList>
            <person name="Gilroy R."/>
        </authorList>
    </citation>
    <scope>NUCLEOTIDE SEQUENCE</scope>
    <source>
        <strain evidence="7">CHK195-15760</strain>
    </source>
</reference>
<dbReference type="GO" id="GO:0005576">
    <property type="term" value="C:extracellular region"/>
    <property type="evidence" value="ECO:0007669"/>
    <property type="project" value="TreeGrafter"/>
</dbReference>